<dbReference type="GeneID" id="301129999"/>
<dbReference type="AlphaFoldDB" id="A0A1I4AZH3"/>
<evidence type="ECO:0000256" key="1">
    <source>
        <dbReference type="SAM" id="Phobius"/>
    </source>
</evidence>
<evidence type="ECO:0008006" key="4">
    <source>
        <dbReference type="Google" id="ProtNLM"/>
    </source>
</evidence>
<dbReference type="EMBL" id="FORT01000016">
    <property type="protein sequence ID" value="SFK61307.1"/>
    <property type="molecule type" value="Genomic_DNA"/>
</dbReference>
<feature type="transmembrane region" description="Helical" evidence="1">
    <location>
        <begin position="212"/>
        <end position="233"/>
    </location>
</feature>
<dbReference type="InterPro" id="IPR020042">
    <property type="entry name" value="DUF4311"/>
</dbReference>
<feature type="transmembrane region" description="Helical" evidence="1">
    <location>
        <begin position="177"/>
        <end position="200"/>
    </location>
</feature>
<organism evidence="2 3">
    <name type="scientific">Brevibacillus centrosporus</name>
    <dbReference type="NCBI Taxonomy" id="54910"/>
    <lineage>
        <taxon>Bacteria</taxon>
        <taxon>Bacillati</taxon>
        <taxon>Bacillota</taxon>
        <taxon>Bacilli</taxon>
        <taxon>Bacillales</taxon>
        <taxon>Paenibacillaceae</taxon>
        <taxon>Brevibacillus</taxon>
    </lineage>
</organism>
<keyword evidence="1" id="KW-0472">Membrane</keyword>
<feature type="transmembrane region" description="Helical" evidence="1">
    <location>
        <begin position="6"/>
        <end position="26"/>
    </location>
</feature>
<sequence length="262" mass="27813">MVTLMIILKSIVIGALVGFGVGAGAARMFHAPNVQGMGAFRTFGELNACAGDPISHFSFGLGFLFNSWASVVGAGALTQDVDHRVIPNWAAAILLWKNKNVEETLHNPKRMAIAGAAVGVVVVTLLNSTATAIPESMQLVATKVLVPAANWLINPIMPIVFWMAAMDAGKRTGIWGTVLGGMSHLVMGNAVPGIVLGILIGKGLDDSGWNKITKTMLVAVILLFVLSGFFRAFDVALLKSMHVEIPDWLVQLHETFGSAVKK</sequence>
<gene>
    <name evidence="2" type="ORF">SAMN05518846_11664</name>
</gene>
<protein>
    <recommendedName>
        <fullName evidence="4">DUF4311 domain-containing protein</fullName>
    </recommendedName>
</protein>
<dbReference type="STRING" id="1884381.SAMN05518846_11664"/>
<keyword evidence="3" id="KW-1185">Reference proteome</keyword>
<keyword evidence="1" id="KW-1133">Transmembrane helix</keyword>
<name>A0A1I4AZH3_9BACL</name>
<dbReference type="Proteomes" id="UP000198915">
    <property type="component" value="Unassembled WGS sequence"/>
</dbReference>
<proteinExistence type="predicted"/>
<keyword evidence="1" id="KW-0812">Transmembrane</keyword>
<accession>A0A1I4AZH3</accession>
<evidence type="ECO:0000313" key="3">
    <source>
        <dbReference type="Proteomes" id="UP000198915"/>
    </source>
</evidence>
<feature type="transmembrane region" description="Helical" evidence="1">
    <location>
        <begin position="145"/>
        <end position="165"/>
    </location>
</feature>
<dbReference type="NCBIfam" id="TIGR03580">
    <property type="entry name" value="EF_0832"/>
    <property type="match status" value="1"/>
</dbReference>
<dbReference type="RefSeq" id="WP_092274124.1">
    <property type="nucleotide sequence ID" value="NZ_BJOE01000057.1"/>
</dbReference>
<dbReference type="Pfam" id="PF14188">
    <property type="entry name" value="DUF4311"/>
    <property type="match status" value="1"/>
</dbReference>
<reference evidence="3" key="1">
    <citation type="submission" date="2016-10" db="EMBL/GenBank/DDBJ databases">
        <authorList>
            <person name="Varghese N."/>
            <person name="Submissions S."/>
        </authorList>
    </citation>
    <scope>NUCLEOTIDE SEQUENCE [LARGE SCALE GENOMIC DNA]</scope>
    <source>
        <strain evidence="3">OK042</strain>
    </source>
</reference>
<feature type="transmembrane region" description="Helical" evidence="1">
    <location>
        <begin position="112"/>
        <end position="133"/>
    </location>
</feature>
<evidence type="ECO:0000313" key="2">
    <source>
        <dbReference type="EMBL" id="SFK61307.1"/>
    </source>
</evidence>